<accession>A0A162E6V0</accession>
<dbReference type="RefSeq" id="WP_061948265.1">
    <property type="nucleotide sequence ID" value="NZ_LTAO01000012.1"/>
</dbReference>
<dbReference type="STRING" id="519424.AZF04_03775"/>
<feature type="region of interest" description="Disordered" evidence="1">
    <location>
        <begin position="45"/>
        <end position="120"/>
    </location>
</feature>
<dbReference type="InterPro" id="IPR009988">
    <property type="entry name" value="DUF1510"/>
</dbReference>
<evidence type="ECO:0000313" key="4">
    <source>
        <dbReference type="EMBL" id="KYG31906.1"/>
    </source>
</evidence>
<proteinExistence type="predicted"/>
<dbReference type="Proteomes" id="UP000075806">
    <property type="component" value="Unassembled WGS sequence"/>
</dbReference>
<keyword evidence="2" id="KW-0472">Membrane</keyword>
<keyword evidence="2" id="KW-0812">Transmembrane</keyword>
<evidence type="ECO:0000313" key="5">
    <source>
        <dbReference type="Proteomes" id="UP000075806"/>
    </source>
</evidence>
<protein>
    <recommendedName>
        <fullName evidence="3">DUF1510 domain-containing protein</fullName>
    </recommendedName>
</protein>
<feature type="compositionally biased region" description="Acidic residues" evidence="1">
    <location>
        <begin position="47"/>
        <end position="74"/>
    </location>
</feature>
<keyword evidence="2" id="KW-1133">Transmembrane helix</keyword>
<dbReference type="AlphaFoldDB" id="A0A162E6V0"/>
<dbReference type="EMBL" id="LTAO01000012">
    <property type="protein sequence ID" value="KYG31906.1"/>
    <property type="molecule type" value="Genomic_DNA"/>
</dbReference>
<evidence type="ECO:0000259" key="3">
    <source>
        <dbReference type="Pfam" id="PF07423"/>
    </source>
</evidence>
<evidence type="ECO:0000256" key="1">
    <source>
        <dbReference type="SAM" id="MobiDB-lite"/>
    </source>
</evidence>
<feature type="domain" description="DUF1510" evidence="3">
    <location>
        <begin position="122"/>
        <end position="212"/>
    </location>
</feature>
<reference evidence="4" key="1">
    <citation type="submission" date="2016-02" db="EMBL/GenBank/DDBJ databases">
        <title>Genome sequence of Bacillus trypoxylicola KCTC 13244(T).</title>
        <authorList>
            <person name="Jeong H."/>
            <person name="Park S.-H."/>
            <person name="Choi S.-K."/>
        </authorList>
    </citation>
    <scope>NUCLEOTIDE SEQUENCE [LARGE SCALE GENOMIC DNA]</scope>
    <source>
        <strain evidence="4">KCTC 13244</strain>
    </source>
</reference>
<feature type="compositionally biased region" description="Acidic residues" evidence="1">
    <location>
        <begin position="91"/>
        <end position="120"/>
    </location>
</feature>
<feature type="transmembrane region" description="Helical" evidence="2">
    <location>
        <begin position="20"/>
        <end position="40"/>
    </location>
</feature>
<dbReference type="OrthoDB" id="2168558at2"/>
<keyword evidence="5" id="KW-1185">Reference proteome</keyword>
<name>A0A162E6V0_9BACI</name>
<comment type="caution">
    <text evidence="4">The sequence shown here is derived from an EMBL/GenBank/DDBJ whole genome shotgun (WGS) entry which is preliminary data.</text>
</comment>
<sequence>MQRSTRTNTRKKERLKGSIYNISIALVVLLIVVVAYQIFWSDGESAVSDEEQEGEIASEELESELIESELDEENNNSSNDQIPNQTSNNGDEGEELREEDEDEQGEEEEANEEELELLEPVEDGKWQPIGTRQSGEFHHDFNRESVNWQEMEVALKYATGLEDIIIWRLENGGASNRAVGVVSSLTEQNEPYRITIEFIEGQGWLPVEKEQLQENPYKIS</sequence>
<evidence type="ECO:0000256" key="2">
    <source>
        <dbReference type="SAM" id="Phobius"/>
    </source>
</evidence>
<dbReference type="Pfam" id="PF07423">
    <property type="entry name" value="DUF1510"/>
    <property type="match status" value="1"/>
</dbReference>
<gene>
    <name evidence="4" type="ORF">AZF04_03775</name>
</gene>
<organism evidence="4 5">
    <name type="scientific">Alkalihalobacillus trypoxylicola</name>
    <dbReference type="NCBI Taxonomy" id="519424"/>
    <lineage>
        <taxon>Bacteria</taxon>
        <taxon>Bacillati</taxon>
        <taxon>Bacillota</taxon>
        <taxon>Bacilli</taxon>
        <taxon>Bacillales</taxon>
        <taxon>Bacillaceae</taxon>
        <taxon>Alkalihalobacillus</taxon>
    </lineage>
</organism>